<evidence type="ECO:0000256" key="7">
    <source>
        <dbReference type="RuleBase" id="RU364038"/>
    </source>
</evidence>
<dbReference type="SUPFAM" id="SSF52833">
    <property type="entry name" value="Thioredoxin-like"/>
    <property type="match status" value="1"/>
</dbReference>
<keyword evidence="11" id="KW-1185">Reference proteome</keyword>
<evidence type="ECO:0000256" key="1">
    <source>
        <dbReference type="ARBA" id="ARBA00004418"/>
    </source>
</evidence>
<evidence type="ECO:0000259" key="9">
    <source>
        <dbReference type="Pfam" id="PF13098"/>
    </source>
</evidence>
<evidence type="ECO:0000256" key="4">
    <source>
        <dbReference type="ARBA" id="ARBA00022764"/>
    </source>
</evidence>
<keyword evidence="4 7" id="KW-0574">Periplasm</keyword>
<comment type="caution">
    <text evidence="10">The sequence shown here is derived from an EMBL/GenBank/DDBJ whole genome shotgun (WGS) entry which is preliminary data.</text>
</comment>
<feature type="domain" description="Thioredoxin-like fold" evidence="9">
    <location>
        <begin position="137"/>
        <end position="264"/>
    </location>
</feature>
<dbReference type="Pfam" id="PF10411">
    <property type="entry name" value="DsbC_N"/>
    <property type="match status" value="1"/>
</dbReference>
<dbReference type="Gene3D" id="3.10.450.70">
    <property type="entry name" value="Disulphide bond isomerase, DsbC/G, N-terminal"/>
    <property type="match status" value="1"/>
</dbReference>
<dbReference type="RefSeq" id="WP_205159573.1">
    <property type="nucleotide sequence ID" value="NZ_JAFEUM010000008.1"/>
</dbReference>
<dbReference type="SUPFAM" id="SSF54423">
    <property type="entry name" value="DsbC/DsbG N-terminal domain-like"/>
    <property type="match status" value="1"/>
</dbReference>
<evidence type="ECO:0000256" key="5">
    <source>
        <dbReference type="ARBA" id="ARBA00023157"/>
    </source>
</evidence>
<sequence>MNKIKVTSLALVTFFLAACGKQGEAQESTQVAEAPVAVVESVESSAEMDHEQLLTRFLKIGVVISDIEPSQELPGLLELTTNQGTFFATTDGSYFVPGTLFSLDENGNYDDVIAAKRGPKIVKLLGAQTDNMIEYKAEDEKHVVTVFTDITCGYCTKLHRNMKEYNDLGITVRYLAFPRAGDTSDVGAAMANIWCATDPKQAMNHSKLRSEFISETEVKDKDCRAMVSEQYQLGRTIGVNGTPAIYTESGINIGGYLDPDVMLNRLQN</sequence>
<dbReference type="PROSITE" id="PS00194">
    <property type="entry name" value="THIOREDOXIN_1"/>
    <property type="match status" value="1"/>
</dbReference>
<proteinExistence type="inferred from homology"/>
<feature type="domain" description="Disulphide bond isomerase DsbC/G N-terminal" evidence="8">
    <location>
        <begin position="51"/>
        <end position="108"/>
    </location>
</feature>
<evidence type="ECO:0000259" key="8">
    <source>
        <dbReference type="Pfam" id="PF10411"/>
    </source>
</evidence>
<dbReference type="Gene3D" id="3.40.30.10">
    <property type="entry name" value="Glutaredoxin"/>
    <property type="match status" value="1"/>
</dbReference>
<dbReference type="CDD" id="cd03020">
    <property type="entry name" value="DsbA_DsbC_DsbG"/>
    <property type="match status" value="1"/>
</dbReference>
<protein>
    <recommendedName>
        <fullName evidence="7">Thiol:disulfide interchange protein</fullName>
    </recommendedName>
</protein>
<dbReference type="InterPro" id="IPR036249">
    <property type="entry name" value="Thioredoxin-like_sf"/>
</dbReference>
<keyword evidence="6 7" id="KW-0676">Redox-active center</keyword>
<dbReference type="InterPro" id="IPR009094">
    <property type="entry name" value="DiS-bond_isomerase_DsbC/G_N_sf"/>
</dbReference>
<dbReference type="InterPro" id="IPR033954">
    <property type="entry name" value="DiS-bond_Isoase_DsbC/G"/>
</dbReference>
<dbReference type="PROSITE" id="PS51257">
    <property type="entry name" value="PROKAR_LIPOPROTEIN"/>
    <property type="match status" value="1"/>
</dbReference>
<dbReference type="Proteomes" id="UP000809621">
    <property type="component" value="Unassembled WGS sequence"/>
</dbReference>
<name>A0ABS2HN34_9VIBR</name>
<dbReference type="PANTHER" id="PTHR35272:SF3">
    <property type="entry name" value="THIOL:DISULFIDE INTERCHANGE PROTEIN DSBC"/>
    <property type="match status" value="1"/>
</dbReference>
<evidence type="ECO:0000313" key="10">
    <source>
        <dbReference type="EMBL" id="MBM7038091.1"/>
    </source>
</evidence>
<evidence type="ECO:0000313" key="11">
    <source>
        <dbReference type="Proteomes" id="UP000809621"/>
    </source>
</evidence>
<dbReference type="InterPro" id="IPR051470">
    <property type="entry name" value="Thiol:disulfide_interchange"/>
</dbReference>
<reference evidence="10 11" key="1">
    <citation type="submission" date="2021-02" db="EMBL/GenBank/DDBJ databases">
        <authorList>
            <person name="Park J.-S."/>
        </authorList>
    </citation>
    <scope>NUCLEOTIDE SEQUENCE [LARGE SCALE GENOMIC DNA]</scope>
    <source>
        <strain evidence="10 11">188UL20-2</strain>
    </source>
</reference>
<dbReference type="PANTHER" id="PTHR35272">
    <property type="entry name" value="THIOL:DISULFIDE INTERCHANGE PROTEIN DSBC-RELATED"/>
    <property type="match status" value="1"/>
</dbReference>
<accession>A0ABS2HN34</accession>
<dbReference type="Pfam" id="PF13098">
    <property type="entry name" value="Thioredoxin_2"/>
    <property type="match status" value="1"/>
</dbReference>
<dbReference type="InterPro" id="IPR018950">
    <property type="entry name" value="DiS-bond_isomerase_DsbC/G_N"/>
</dbReference>
<comment type="subcellular location">
    <subcellularLocation>
        <location evidence="1 7">Periplasm</location>
    </subcellularLocation>
</comment>
<keyword evidence="5" id="KW-1015">Disulfide bond</keyword>
<keyword evidence="3 7" id="KW-0732">Signal</keyword>
<dbReference type="InterPro" id="IPR012336">
    <property type="entry name" value="Thioredoxin-like_fold"/>
</dbReference>
<comment type="function">
    <text evidence="7">Required for disulfide bond formation in some periplasmic proteins. Acts by transferring its disulfide bond to other proteins and is reduced in the process.</text>
</comment>
<comment type="similarity">
    <text evidence="2 7">Belongs to the thioredoxin family. DsbC subfamily.</text>
</comment>
<evidence type="ECO:0000256" key="2">
    <source>
        <dbReference type="ARBA" id="ARBA00009813"/>
    </source>
</evidence>
<gene>
    <name evidence="10" type="ORF">JQC93_16995</name>
</gene>
<dbReference type="EMBL" id="JAFEUM010000008">
    <property type="protein sequence ID" value="MBM7038091.1"/>
    <property type="molecule type" value="Genomic_DNA"/>
</dbReference>
<dbReference type="InterPro" id="IPR017937">
    <property type="entry name" value="Thioredoxin_CS"/>
</dbReference>
<evidence type="ECO:0000256" key="6">
    <source>
        <dbReference type="ARBA" id="ARBA00023284"/>
    </source>
</evidence>
<evidence type="ECO:0000256" key="3">
    <source>
        <dbReference type="ARBA" id="ARBA00022729"/>
    </source>
</evidence>
<organism evidence="10 11">
    <name type="scientific">Vibrio ulleungensis</name>
    <dbReference type="NCBI Taxonomy" id="2807619"/>
    <lineage>
        <taxon>Bacteria</taxon>
        <taxon>Pseudomonadati</taxon>
        <taxon>Pseudomonadota</taxon>
        <taxon>Gammaproteobacteria</taxon>
        <taxon>Vibrionales</taxon>
        <taxon>Vibrionaceae</taxon>
        <taxon>Vibrio</taxon>
    </lineage>
</organism>